<dbReference type="AlphaFoldDB" id="A0A2G6K6Z0"/>
<organism evidence="1 2">
    <name type="scientific">candidate division KSB3 bacterium</name>
    <dbReference type="NCBI Taxonomy" id="2044937"/>
    <lineage>
        <taxon>Bacteria</taxon>
        <taxon>candidate division KSB3</taxon>
    </lineage>
</organism>
<gene>
    <name evidence="1" type="ORF">CSA56_18255</name>
</gene>
<dbReference type="EMBL" id="PDSK01000145">
    <property type="protein sequence ID" value="PIE31468.1"/>
    <property type="molecule type" value="Genomic_DNA"/>
</dbReference>
<reference evidence="1 2" key="1">
    <citation type="submission" date="2017-10" db="EMBL/GenBank/DDBJ databases">
        <title>Novel microbial diversity and functional potential in the marine mammal oral microbiome.</title>
        <authorList>
            <person name="Dudek N.K."/>
            <person name="Sun C.L."/>
            <person name="Burstein D."/>
            <person name="Kantor R.S."/>
            <person name="Aliaga Goltsman D.S."/>
            <person name="Bik E.M."/>
            <person name="Thomas B.C."/>
            <person name="Banfield J.F."/>
            <person name="Relman D.A."/>
        </authorList>
    </citation>
    <scope>NUCLEOTIDE SEQUENCE [LARGE SCALE GENOMIC DNA]</scope>
    <source>
        <strain evidence="1">DOLJORAL78_47_16</strain>
    </source>
</reference>
<accession>A0A2G6K6Z0</accession>
<comment type="caution">
    <text evidence="1">The sequence shown here is derived from an EMBL/GenBank/DDBJ whole genome shotgun (WGS) entry which is preliminary data.</text>
</comment>
<evidence type="ECO:0000313" key="1">
    <source>
        <dbReference type="EMBL" id="PIE31468.1"/>
    </source>
</evidence>
<evidence type="ECO:0000313" key="2">
    <source>
        <dbReference type="Proteomes" id="UP000230821"/>
    </source>
</evidence>
<name>A0A2G6K6Z0_9BACT</name>
<proteinExistence type="predicted"/>
<protein>
    <submittedName>
        <fullName evidence="1">Uncharacterized protein</fullName>
    </submittedName>
</protein>
<sequence length="60" mass="7092">MSALASSSEMRAEYQESRRIVNNIKNVQKILRKQQVQVKKVITLSQKHEKYEKRSMSELL</sequence>
<dbReference type="Proteomes" id="UP000230821">
    <property type="component" value="Unassembled WGS sequence"/>
</dbReference>